<keyword evidence="4" id="KW-0460">Magnesium</keyword>
<dbReference type="InterPro" id="IPR025121">
    <property type="entry name" value="GTPase_HflX_N"/>
</dbReference>
<keyword evidence="3 6" id="KW-0547">Nucleotide-binding</keyword>
<dbReference type="NCBIfam" id="TIGR03156">
    <property type="entry name" value="GTP_HflX"/>
    <property type="match status" value="1"/>
</dbReference>
<dbReference type="Gene3D" id="3.40.50.11060">
    <property type="entry name" value="GTPase HflX, N-terminal domain"/>
    <property type="match status" value="1"/>
</dbReference>
<keyword evidence="5 6" id="KW-0342">GTP-binding</keyword>
<comment type="function">
    <text evidence="6">GTPase that associates with the 50S ribosomal subunit and may have a role during protein synthesis or ribosome biogenesis.</text>
</comment>
<comment type="similarity">
    <text evidence="6">Belongs to the TRAFAC class OBG-HflX-like GTPase superfamily. HflX GTPase family.</text>
</comment>
<dbReference type="Gene3D" id="6.10.250.2860">
    <property type="match status" value="1"/>
</dbReference>
<dbReference type="HAMAP" id="MF_00900">
    <property type="entry name" value="GTPase_HflX"/>
    <property type="match status" value="1"/>
</dbReference>
<dbReference type="GO" id="GO:0005737">
    <property type="term" value="C:cytoplasm"/>
    <property type="evidence" value="ECO:0007669"/>
    <property type="project" value="UniProtKB-SubCell"/>
</dbReference>
<sequence>MTEIRGNLLGLSHAQKKRLERLGRRRIPPSLILSQDLAREMASISAELNRRIGILVDRAGRIEKMSVGDASRVEVPREPSAPSGRTRFCTLRFIATRIGDRELEPVDLAPIALHLLDALAIIAVNADGSPGPVRVAHLLPAEEGQPQTAGLGRYQLFPPRPAHRVDDDFPSLIAALEEEFDRQRLKTRVAGRDGRAILVHVTTGRRVDAEESMDELAELAASSGLAVVERTVQRRQSFDRRTLMGAGKLQDMIIHAQRLQADFMIVDQNLTPAQARAIAQATDLKVIDRSQLILDIFAERARTSEGKIQVELAQLKYLLPRLASRGDSGLSRLMGGIGGRGPGEQKLEIDRRRVRDRIGVLEKRLLTERRRREQRRARRRDRDVPVVSLVGYTNAGKSTLLNRLTRSEVFVEHRMFATLDPTSRRLRLPREREIVINDTVGFIRDLPKDLLAAFRATLEEIEDSDLVIHLVDGSHPRHEAQIRAVDTILKELEYGGIARLLVFNKTDLLDEAGRNDLLVGRDAVAISATKGRGLDELLSRVDKMLPLRARTF</sequence>
<feature type="domain" description="Hflx-type G" evidence="7">
    <location>
        <begin position="385"/>
        <end position="549"/>
    </location>
</feature>
<dbReference type="Pfam" id="PF16360">
    <property type="entry name" value="GTP-bdg_M"/>
    <property type="match status" value="1"/>
</dbReference>
<dbReference type="PANTHER" id="PTHR10229:SF0">
    <property type="entry name" value="GTP-BINDING PROTEIN 6-RELATED"/>
    <property type="match status" value="1"/>
</dbReference>
<dbReference type="PANTHER" id="PTHR10229">
    <property type="entry name" value="GTP-BINDING PROTEIN HFLX"/>
    <property type="match status" value="1"/>
</dbReference>
<evidence type="ECO:0000256" key="4">
    <source>
        <dbReference type="ARBA" id="ARBA00022842"/>
    </source>
</evidence>
<accession>A0A8J7C1A6</accession>
<dbReference type="AlphaFoldDB" id="A0A8J7C1A6"/>
<keyword evidence="2" id="KW-0479">Metal-binding</keyword>
<gene>
    <name evidence="6 8" type="primary">hflX</name>
    <name evidence="8" type="ORF">IFK94_02305</name>
</gene>
<comment type="caution">
    <text evidence="8">The sequence shown here is derived from an EMBL/GenBank/DDBJ whole genome shotgun (WGS) entry which is preliminary data.</text>
</comment>
<protein>
    <recommendedName>
        <fullName evidence="6">GTPase HflX</fullName>
    </recommendedName>
    <alternativeName>
        <fullName evidence="6">GTP-binding protein HflX</fullName>
    </alternativeName>
</protein>
<evidence type="ECO:0000256" key="6">
    <source>
        <dbReference type="HAMAP-Rule" id="MF_00900"/>
    </source>
</evidence>
<dbReference type="SUPFAM" id="SSF52540">
    <property type="entry name" value="P-loop containing nucleoside triphosphate hydrolases"/>
    <property type="match status" value="1"/>
</dbReference>
<dbReference type="CDD" id="cd01878">
    <property type="entry name" value="HflX"/>
    <property type="match status" value="1"/>
</dbReference>
<dbReference type="GO" id="GO:0003924">
    <property type="term" value="F:GTPase activity"/>
    <property type="evidence" value="ECO:0007669"/>
    <property type="project" value="UniProtKB-UniRule"/>
</dbReference>
<evidence type="ECO:0000256" key="5">
    <source>
        <dbReference type="ARBA" id="ARBA00023134"/>
    </source>
</evidence>
<dbReference type="GO" id="GO:0046872">
    <property type="term" value="F:metal ion binding"/>
    <property type="evidence" value="ECO:0007669"/>
    <property type="project" value="UniProtKB-KW"/>
</dbReference>
<dbReference type="GO" id="GO:0043022">
    <property type="term" value="F:ribosome binding"/>
    <property type="evidence" value="ECO:0007669"/>
    <property type="project" value="TreeGrafter"/>
</dbReference>
<name>A0A8J7C1A6_9BACT</name>
<dbReference type="FunFam" id="3.40.50.11060:FF:000001">
    <property type="entry name" value="GTPase HflX"/>
    <property type="match status" value="1"/>
</dbReference>
<dbReference type="Proteomes" id="UP000648239">
    <property type="component" value="Unassembled WGS sequence"/>
</dbReference>
<evidence type="ECO:0000256" key="1">
    <source>
        <dbReference type="ARBA" id="ARBA00022490"/>
    </source>
</evidence>
<dbReference type="Pfam" id="PF13167">
    <property type="entry name" value="GTP-bdg_N"/>
    <property type="match status" value="1"/>
</dbReference>
<dbReference type="Gene3D" id="3.40.50.300">
    <property type="entry name" value="P-loop containing nucleotide triphosphate hydrolases"/>
    <property type="match status" value="1"/>
</dbReference>
<proteinExistence type="inferred from homology"/>
<keyword evidence="1 6" id="KW-0963">Cytoplasm</keyword>
<dbReference type="Pfam" id="PF01926">
    <property type="entry name" value="MMR_HSR1"/>
    <property type="match status" value="1"/>
</dbReference>
<dbReference type="PRINTS" id="PR00326">
    <property type="entry name" value="GTP1OBG"/>
</dbReference>
<dbReference type="PROSITE" id="PS51705">
    <property type="entry name" value="G_HFLX"/>
    <property type="match status" value="1"/>
</dbReference>
<dbReference type="EMBL" id="JACXWD010000004">
    <property type="protein sequence ID" value="MBD3866930.1"/>
    <property type="molecule type" value="Genomic_DNA"/>
</dbReference>
<organism evidence="8 9">
    <name type="scientific">Candidatus Polarisedimenticola svalbardensis</name>
    <dbReference type="NCBI Taxonomy" id="2886004"/>
    <lineage>
        <taxon>Bacteria</taxon>
        <taxon>Pseudomonadati</taxon>
        <taxon>Acidobacteriota</taxon>
        <taxon>Candidatus Polarisedimenticolia</taxon>
        <taxon>Candidatus Polarisedimenticolales</taxon>
        <taxon>Candidatus Polarisedimenticolaceae</taxon>
        <taxon>Candidatus Polarisedimenticola</taxon>
    </lineage>
</organism>
<dbReference type="InterPro" id="IPR027417">
    <property type="entry name" value="P-loop_NTPase"/>
</dbReference>
<evidence type="ECO:0000259" key="7">
    <source>
        <dbReference type="PROSITE" id="PS51705"/>
    </source>
</evidence>
<evidence type="ECO:0000313" key="9">
    <source>
        <dbReference type="Proteomes" id="UP000648239"/>
    </source>
</evidence>
<reference evidence="8 9" key="1">
    <citation type="submission" date="2020-08" db="EMBL/GenBank/DDBJ databases">
        <title>Acidobacteriota in marine sediments use diverse sulfur dissimilation pathways.</title>
        <authorList>
            <person name="Wasmund K."/>
        </authorList>
    </citation>
    <scope>NUCLEOTIDE SEQUENCE [LARGE SCALE GENOMIC DNA]</scope>
    <source>
        <strain evidence="8">MAG AM4</strain>
    </source>
</reference>
<comment type="subcellular location">
    <subcellularLocation>
        <location evidence="6">Cytoplasm</location>
    </subcellularLocation>
    <text evidence="6">May associate with membranes.</text>
</comment>
<evidence type="ECO:0000256" key="3">
    <source>
        <dbReference type="ARBA" id="ARBA00022741"/>
    </source>
</evidence>
<dbReference type="InterPro" id="IPR032305">
    <property type="entry name" value="GTP-bd_M"/>
</dbReference>
<dbReference type="InterPro" id="IPR006073">
    <property type="entry name" value="GTP-bd"/>
</dbReference>
<dbReference type="InterPro" id="IPR016496">
    <property type="entry name" value="GTPase_HflX"/>
</dbReference>
<comment type="subunit">
    <text evidence="6">Monomer. Associates with the 50S ribosomal subunit.</text>
</comment>
<evidence type="ECO:0000256" key="2">
    <source>
        <dbReference type="ARBA" id="ARBA00022723"/>
    </source>
</evidence>
<dbReference type="GO" id="GO:0005525">
    <property type="term" value="F:GTP binding"/>
    <property type="evidence" value="ECO:0007669"/>
    <property type="project" value="UniProtKB-UniRule"/>
</dbReference>
<dbReference type="InterPro" id="IPR042108">
    <property type="entry name" value="GTPase_HflX_N_sf"/>
</dbReference>
<evidence type="ECO:0000313" key="8">
    <source>
        <dbReference type="EMBL" id="MBD3866930.1"/>
    </source>
</evidence>
<dbReference type="InterPro" id="IPR030394">
    <property type="entry name" value="G_HFLX_dom"/>
</dbReference>